<protein>
    <submittedName>
        <fullName evidence="2">Peptidase S1 domain-containing protein</fullName>
    </submittedName>
</protein>
<dbReference type="SUPFAM" id="SSF50494">
    <property type="entry name" value="Trypsin-like serine proteases"/>
    <property type="match status" value="1"/>
</dbReference>
<reference evidence="2" key="1">
    <citation type="submission" date="2022-11" db="UniProtKB">
        <authorList>
            <consortium name="WormBaseParasite"/>
        </authorList>
    </citation>
    <scope>IDENTIFICATION</scope>
</reference>
<accession>A0A915I4W5</accession>
<dbReference type="Gene3D" id="2.40.10.10">
    <property type="entry name" value="Trypsin-like serine proteases"/>
    <property type="match status" value="1"/>
</dbReference>
<organism evidence="1 2">
    <name type="scientific">Romanomermis culicivorax</name>
    <name type="common">Nematode worm</name>
    <dbReference type="NCBI Taxonomy" id="13658"/>
    <lineage>
        <taxon>Eukaryota</taxon>
        <taxon>Metazoa</taxon>
        <taxon>Ecdysozoa</taxon>
        <taxon>Nematoda</taxon>
        <taxon>Enoplea</taxon>
        <taxon>Dorylaimia</taxon>
        <taxon>Mermithida</taxon>
        <taxon>Mermithoidea</taxon>
        <taxon>Mermithidae</taxon>
        <taxon>Romanomermis</taxon>
    </lineage>
</organism>
<proteinExistence type="predicted"/>
<dbReference type="InterPro" id="IPR009003">
    <property type="entry name" value="Peptidase_S1_PA"/>
</dbReference>
<evidence type="ECO:0000313" key="1">
    <source>
        <dbReference type="Proteomes" id="UP000887565"/>
    </source>
</evidence>
<sequence>MDIGPEIQHRINLEIRLTQRTIPPRDQAVNQKFTGDSGSPLFCYKDGRYVAQGVISDGDRMIGESRVLSTKLSHYLTWILDTINDNSNTASLPWEFFLCPCMPSDRRLSCSISGLEGFDNFEDRRVGSLGSPNLSLCGDGNSSTVGG</sequence>
<dbReference type="InterPro" id="IPR043504">
    <property type="entry name" value="Peptidase_S1_PA_chymotrypsin"/>
</dbReference>
<dbReference type="AlphaFoldDB" id="A0A915I4W5"/>
<dbReference type="WBParaSite" id="nRc.2.0.1.t08885-RA">
    <property type="protein sequence ID" value="nRc.2.0.1.t08885-RA"/>
    <property type="gene ID" value="nRc.2.0.1.g08885"/>
</dbReference>
<evidence type="ECO:0000313" key="2">
    <source>
        <dbReference type="WBParaSite" id="nRc.2.0.1.t08885-RA"/>
    </source>
</evidence>
<name>A0A915I4W5_ROMCU</name>
<keyword evidence="1" id="KW-1185">Reference proteome</keyword>
<dbReference type="Proteomes" id="UP000887565">
    <property type="component" value="Unplaced"/>
</dbReference>